<organism evidence="1 2">
    <name type="scientific">Paractinoplanes ferrugineus</name>
    <dbReference type="NCBI Taxonomy" id="113564"/>
    <lineage>
        <taxon>Bacteria</taxon>
        <taxon>Bacillati</taxon>
        <taxon>Actinomycetota</taxon>
        <taxon>Actinomycetes</taxon>
        <taxon>Micromonosporales</taxon>
        <taxon>Micromonosporaceae</taxon>
        <taxon>Paractinoplanes</taxon>
    </lineage>
</organism>
<reference evidence="1" key="1">
    <citation type="submission" date="2021-01" db="EMBL/GenBank/DDBJ databases">
        <title>Whole genome shotgun sequence of Actinoplanes ferrugineus NBRC 15555.</title>
        <authorList>
            <person name="Komaki H."/>
            <person name="Tamura T."/>
        </authorList>
    </citation>
    <scope>NUCLEOTIDE SEQUENCE</scope>
    <source>
        <strain evidence="1">NBRC 15555</strain>
    </source>
</reference>
<dbReference type="SUPFAM" id="SSF141571">
    <property type="entry name" value="Pentapeptide repeat-like"/>
    <property type="match status" value="1"/>
</dbReference>
<dbReference type="Proteomes" id="UP000598174">
    <property type="component" value="Unassembled WGS sequence"/>
</dbReference>
<dbReference type="PANTHER" id="PTHR14136">
    <property type="entry name" value="BTB_POZ DOMAIN-CONTAINING PROTEIN KCTD9"/>
    <property type="match status" value="1"/>
</dbReference>
<gene>
    <name evidence="1" type="ORF">Afe05nite_06150</name>
</gene>
<comment type="caution">
    <text evidence="1">The sequence shown here is derived from an EMBL/GenBank/DDBJ whole genome shotgun (WGS) entry which is preliminary data.</text>
</comment>
<protein>
    <recommendedName>
        <fullName evidence="3">Pentapeptide repeat-containing protein</fullName>
    </recommendedName>
</protein>
<name>A0A919MDR1_9ACTN</name>
<accession>A0A919MDR1</accession>
<dbReference type="EMBL" id="BOMM01000003">
    <property type="protein sequence ID" value="GIE08775.1"/>
    <property type="molecule type" value="Genomic_DNA"/>
</dbReference>
<dbReference type="InterPro" id="IPR051082">
    <property type="entry name" value="Pentapeptide-BTB/POZ_domain"/>
</dbReference>
<evidence type="ECO:0000313" key="1">
    <source>
        <dbReference type="EMBL" id="GIE08775.1"/>
    </source>
</evidence>
<evidence type="ECO:0000313" key="2">
    <source>
        <dbReference type="Proteomes" id="UP000598174"/>
    </source>
</evidence>
<proteinExistence type="predicted"/>
<dbReference type="InterPro" id="IPR001646">
    <property type="entry name" value="5peptide_repeat"/>
</dbReference>
<dbReference type="Gene3D" id="2.160.20.80">
    <property type="entry name" value="E3 ubiquitin-protein ligase SopA"/>
    <property type="match status" value="1"/>
</dbReference>
<dbReference type="RefSeq" id="WP_203815404.1">
    <property type="nucleotide sequence ID" value="NZ_BAAABP010000014.1"/>
</dbReference>
<evidence type="ECO:0008006" key="3">
    <source>
        <dbReference type="Google" id="ProtNLM"/>
    </source>
</evidence>
<dbReference type="PANTHER" id="PTHR14136:SF17">
    <property type="entry name" value="BTB_POZ DOMAIN-CONTAINING PROTEIN KCTD9"/>
    <property type="match status" value="1"/>
</dbReference>
<keyword evidence="2" id="KW-1185">Reference proteome</keyword>
<sequence>MGERVLQADCASCAGLCCVVPAFVKSSDFAITKAAGRACPNLSDRFRCTIHEKLDEKGFHGCVVFDCFGAGQRITQENPGADLSTVRQLHELMWLLTEALKLDAATPVHKKMRDALAEIDHLAGGTPAAEQAEAQRRKVNPLLLKASHLARAGTKRADHRGANLIGRRMRGADLRGASLRGALLIGADLRGADLRRADFTGADLRGADLRGADLEDALFLTGSQLRAAVTDP</sequence>
<dbReference type="AlphaFoldDB" id="A0A919MDR1"/>
<dbReference type="Pfam" id="PF00805">
    <property type="entry name" value="Pentapeptide"/>
    <property type="match status" value="1"/>
</dbReference>